<reference evidence="1 2" key="1">
    <citation type="submission" date="2013-09" db="EMBL/GenBank/DDBJ databases">
        <title>Complete genome sequence of Spiroplasma mirum suckling mouse cataract agent.</title>
        <authorList>
            <person name="Landry C.A."/>
            <person name="Bastian F.O."/>
            <person name="Thune R.L."/>
        </authorList>
    </citation>
    <scope>NUCLEOTIDE SEQUENCE [LARGE SCALE GENOMIC DNA]</scope>
    <source>
        <strain evidence="1 2">SMCA</strain>
    </source>
</reference>
<name>W6AK55_9MOLU</name>
<dbReference type="STRING" id="838561.P344_00085"/>
<proteinExistence type="predicted"/>
<organism evidence="1 2">
    <name type="scientific">Spiroplasma mirum ATCC 29335</name>
    <dbReference type="NCBI Taxonomy" id="838561"/>
    <lineage>
        <taxon>Bacteria</taxon>
        <taxon>Bacillati</taxon>
        <taxon>Mycoplasmatota</taxon>
        <taxon>Mollicutes</taxon>
        <taxon>Entomoplasmatales</taxon>
        <taxon>Spiroplasmataceae</taxon>
        <taxon>Spiroplasma</taxon>
    </lineage>
</organism>
<accession>W6AK55</accession>
<keyword evidence="2" id="KW-1185">Reference proteome</keyword>
<protein>
    <submittedName>
        <fullName evidence="1">Uncharacterized protein</fullName>
    </submittedName>
</protein>
<evidence type="ECO:0000313" key="2">
    <source>
        <dbReference type="Proteomes" id="UP000019260"/>
    </source>
</evidence>
<sequence length="41" mass="4850">MFNKNVTAGDILETIIKIVEDYLTINQLVMENYQMKMEKLN</sequence>
<dbReference type="EMBL" id="CP006720">
    <property type="protein sequence ID" value="AHI57396.1"/>
    <property type="molecule type" value="Genomic_DNA"/>
</dbReference>
<dbReference type="HOGENOM" id="CLU_3276862_0_0_14"/>
<dbReference type="Proteomes" id="UP000019260">
    <property type="component" value="Chromosome"/>
</dbReference>
<dbReference type="PATRIC" id="fig|838561.3.peg.16"/>
<dbReference type="AlphaFoldDB" id="W6AK55"/>
<evidence type="ECO:0000313" key="1">
    <source>
        <dbReference type="EMBL" id="AHI57396.1"/>
    </source>
</evidence>
<gene>
    <name evidence="1" type="ORF">P344_00085</name>
</gene>
<dbReference type="KEGG" id="smia:P344_00085"/>